<protein>
    <submittedName>
        <fullName evidence="1">Retron-type reverse transcriptase</fullName>
    </submittedName>
</protein>
<evidence type="ECO:0000313" key="2">
    <source>
        <dbReference type="Proteomes" id="UP000584374"/>
    </source>
</evidence>
<organism evidence="1 2">
    <name type="scientific">Saccharopolyspora phatthalungensis</name>
    <dbReference type="NCBI Taxonomy" id="664693"/>
    <lineage>
        <taxon>Bacteria</taxon>
        <taxon>Bacillati</taxon>
        <taxon>Actinomycetota</taxon>
        <taxon>Actinomycetes</taxon>
        <taxon>Pseudonocardiales</taxon>
        <taxon>Pseudonocardiaceae</taxon>
        <taxon>Saccharopolyspora</taxon>
    </lineage>
</organism>
<comment type="caution">
    <text evidence="1">The sequence shown here is derived from an EMBL/GenBank/DDBJ whole genome shotgun (WGS) entry which is preliminary data.</text>
</comment>
<gene>
    <name evidence="1" type="ORF">BJ970_003989</name>
</gene>
<keyword evidence="2" id="KW-1185">Reference proteome</keyword>
<keyword evidence="1" id="KW-0808">Transferase</keyword>
<evidence type="ECO:0000313" key="1">
    <source>
        <dbReference type="EMBL" id="MBB5156455.1"/>
    </source>
</evidence>
<reference evidence="1 2" key="1">
    <citation type="submission" date="2020-08" db="EMBL/GenBank/DDBJ databases">
        <title>Sequencing the genomes of 1000 actinobacteria strains.</title>
        <authorList>
            <person name="Klenk H.-P."/>
        </authorList>
    </citation>
    <scope>NUCLEOTIDE SEQUENCE [LARGE SCALE GENOMIC DNA]</scope>
    <source>
        <strain evidence="1 2">DSM 45584</strain>
    </source>
</reference>
<keyword evidence="1" id="KW-0548">Nucleotidyltransferase</keyword>
<name>A0A840QDC3_9PSEU</name>
<dbReference type="AlphaFoldDB" id="A0A840QDC3"/>
<sequence length="66" mass="7772">MNIITMVYINRRQPILSNIMLDDLDRQLWERGHRFVRFADDLRVFVRSKRAAQRVLGSITKVVEGG</sequence>
<dbReference type="RefSeq" id="WP_184727595.1">
    <property type="nucleotide sequence ID" value="NZ_JACHIW010000001.1"/>
</dbReference>
<dbReference type="GO" id="GO:0003964">
    <property type="term" value="F:RNA-directed DNA polymerase activity"/>
    <property type="evidence" value="ECO:0007669"/>
    <property type="project" value="UniProtKB-KW"/>
</dbReference>
<keyword evidence="1" id="KW-0695">RNA-directed DNA polymerase</keyword>
<dbReference type="Proteomes" id="UP000584374">
    <property type="component" value="Unassembled WGS sequence"/>
</dbReference>
<dbReference type="EMBL" id="JACHIW010000001">
    <property type="protein sequence ID" value="MBB5156455.1"/>
    <property type="molecule type" value="Genomic_DNA"/>
</dbReference>
<accession>A0A840QDC3</accession>
<proteinExistence type="predicted"/>